<dbReference type="GO" id="GO:0005774">
    <property type="term" value="C:vacuolar membrane"/>
    <property type="evidence" value="ECO:0007669"/>
    <property type="project" value="TreeGrafter"/>
</dbReference>
<keyword evidence="5" id="KW-0449">Lipoprotein</keyword>
<keyword evidence="3" id="KW-0813">Transport</keyword>
<comment type="subcellular location">
    <subcellularLocation>
        <location evidence="7">Endomembrane system</location>
        <topology evidence="7">Lipid-anchor</topology>
        <orientation evidence="7">Cytoplasmic side</orientation>
    </subcellularLocation>
</comment>
<keyword evidence="3" id="KW-0653">Protein transport</keyword>
<dbReference type="EMBL" id="JAJJMB010005147">
    <property type="protein sequence ID" value="KAI3940552.1"/>
    <property type="molecule type" value="Genomic_DNA"/>
</dbReference>
<dbReference type="InterPro" id="IPR001806">
    <property type="entry name" value="Small_GTPase"/>
</dbReference>
<dbReference type="SUPFAM" id="SSF52540">
    <property type="entry name" value="P-loop containing nucleoside triphosphate hydrolases"/>
    <property type="match status" value="1"/>
</dbReference>
<evidence type="ECO:0000256" key="5">
    <source>
        <dbReference type="ARBA" id="ARBA00023288"/>
    </source>
</evidence>
<evidence type="ECO:0000313" key="8">
    <source>
        <dbReference type="EMBL" id="KAI3940552.1"/>
    </source>
</evidence>
<dbReference type="Gene3D" id="3.40.50.300">
    <property type="entry name" value="P-loop containing nucleotide triphosphate hydrolases"/>
    <property type="match status" value="1"/>
</dbReference>
<gene>
    <name evidence="8" type="ORF">MKW98_008865</name>
</gene>
<dbReference type="PANTHER" id="PTHR47981">
    <property type="entry name" value="RAB FAMILY"/>
    <property type="match status" value="1"/>
</dbReference>
<dbReference type="GO" id="GO:0015031">
    <property type="term" value="P:protein transport"/>
    <property type="evidence" value="ECO:0007669"/>
    <property type="project" value="UniProtKB-KW"/>
</dbReference>
<evidence type="ECO:0000256" key="6">
    <source>
        <dbReference type="ARBA" id="ARBA00023289"/>
    </source>
</evidence>
<evidence type="ECO:0000256" key="7">
    <source>
        <dbReference type="ARBA" id="ARBA00046278"/>
    </source>
</evidence>
<dbReference type="InterPro" id="IPR027417">
    <property type="entry name" value="P-loop_NTPase"/>
</dbReference>
<keyword evidence="6" id="KW-0636">Prenylation</keyword>
<dbReference type="GO" id="GO:0003924">
    <property type="term" value="F:GTPase activity"/>
    <property type="evidence" value="ECO:0007669"/>
    <property type="project" value="InterPro"/>
</dbReference>
<evidence type="ECO:0000256" key="1">
    <source>
        <dbReference type="ARBA" id="ARBA00006270"/>
    </source>
</evidence>
<name>A0AAD4T7D5_9MAGN</name>
<dbReference type="Pfam" id="PF00071">
    <property type="entry name" value="Ras"/>
    <property type="match status" value="1"/>
</dbReference>
<proteinExistence type="inferred from homology"/>
<protein>
    <submittedName>
        <fullName evidence="8">Uncharacterized protein</fullName>
    </submittedName>
</protein>
<comment type="caution">
    <text evidence="8">The sequence shown here is derived from an EMBL/GenBank/DDBJ whole genome shotgun (WGS) entry which is preliminary data.</text>
</comment>
<organism evidence="8 9">
    <name type="scientific">Papaver atlanticum</name>
    <dbReference type="NCBI Taxonomy" id="357466"/>
    <lineage>
        <taxon>Eukaryota</taxon>
        <taxon>Viridiplantae</taxon>
        <taxon>Streptophyta</taxon>
        <taxon>Embryophyta</taxon>
        <taxon>Tracheophyta</taxon>
        <taxon>Spermatophyta</taxon>
        <taxon>Magnoliopsida</taxon>
        <taxon>Ranunculales</taxon>
        <taxon>Papaveraceae</taxon>
        <taxon>Papaveroideae</taxon>
        <taxon>Papaver</taxon>
    </lineage>
</organism>
<dbReference type="PANTHER" id="PTHR47981:SF20">
    <property type="entry name" value="RAS-RELATED PROTEIN RAB-7A"/>
    <property type="match status" value="1"/>
</dbReference>
<accession>A0AAD4T7D5</accession>
<dbReference type="GO" id="GO:0005525">
    <property type="term" value="F:GTP binding"/>
    <property type="evidence" value="ECO:0007669"/>
    <property type="project" value="UniProtKB-KW"/>
</dbReference>
<reference evidence="8" key="1">
    <citation type="submission" date="2022-04" db="EMBL/GenBank/DDBJ databases">
        <title>A functionally conserved STORR gene fusion in Papaver species that diverged 16.8 million years ago.</title>
        <authorList>
            <person name="Catania T."/>
        </authorList>
    </citation>
    <scope>NUCLEOTIDE SEQUENCE</scope>
    <source>
        <strain evidence="8">S-188037</strain>
    </source>
</reference>
<keyword evidence="2" id="KW-0547">Nucleotide-binding</keyword>
<comment type="similarity">
    <text evidence="1">Belongs to the small GTPase superfamily. Rab family.</text>
</comment>
<keyword evidence="9" id="KW-1185">Reference proteome</keyword>
<evidence type="ECO:0000313" key="9">
    <source>
        <dbReference type="Proteomes" id="UP001202328"/>
    </source>
</evidence>
<evidence type="ECO:0000256" key="2">
    <source>
        <dbReference type="ARBA" id="ARBA00022741"/>
    </source>
</evidence>
<dbReference type="Proteomes" id="UP001202328">
    <property type="component" value="Unassembled WGS sequence"/>
</dbReference>
<evidence type="ECO:0000256" key="3">
    <source>
        <dbReference type="ARBA" id="ARBA00022927"/>
    </source>
</evidence>
<evidence type="ECO:0000256" key="4">
    <source>
        <dbReference type="ARBA" id="ARBA00023134"/>
    </source>
</evidence>
<sequence length="66" mass="7441">MVDIEFNTSNCYVHVYDVNVAKSFENLNNGRVYILIQASRSDPDNFPFVVLGNKVYVDGGNIRLVS</sequence>
<keyword evidence="4" id="KW-0342">GTP-binding</keyword>
<dbReference type="GO" id="GO:0012505">
    <property type="term" value="C:endomembrane system"/>
    <property type="evidence" value="ECO:0007669"/>
    <property type="project" value="UniProtKB-SubCell"/>
</dbReference>
<dbReference type="AlphaFoldDB" id="A0AAD4T7D5"/>